<reference evidence="2" key="1">
    <citation type="submission" date="2020-03" db="EMBL/GenBank/DDBJ databases">
        <authorList>
            <person name="Guo F."/>
        </authorList>
    </citation>
    <scope>NUCLEOTIDE SEQUENCE</scope>
    <source>
        <strain evidence="2">JCM 30134</strain>
    </source>
</reference>
<dbReference type="GO" id="GO:0016020">
    <property type="term" value="C:membrane"/>
    <property type="evidence" value="ECO:0007669"/>
    <property type="project" value="InterPro"/>
</dbReference>
<dbReference type="AlphaFoldDB" id="A0A9E5JUF9"/>
<gene>
    <name evidence="2" type="ORF">G8770_08235</name>
</gene>
<comment type="caution">
    <text evidence="2">The sequence shown here is derived from an EMBL/GenBank/DDBJ whole genome shotgun (WGS) entry which is preliminary data.</text>
</comment>
<sequence>MSAWAQRGSFMSIDELKSQAFAGEDVQWQMLWINKNQRHQIEAILGRSFKSLRVRYLGGGSKTLWVFEEIGKELPITVGVVVDNGKITQVEVMEYRESRGGEVRYPFFTQQFQGLGLASAEQAKLDGSIDGITGATLSVRALKKIATLALFCHQLTPFAHVQNNQLSNL</sequence>
<evidence type="ECO:0000259" key="1">
    <source>
        <dbReference type="SMART" id="SM00900"/>
    </source>
</evidence>
<evidence type="ECO:0000313" key="3">
    <source>
        <dbReference type="Proteomes" id="UP000787472"/>
    </source>
</evidence>
<keyword evidence="3" id="KW-1185">Reference proteome</keyword>
<dbReference type="RefSeq" id="WP_167184561.1">
    <property type="nucleotide sequence ID" value="NZ_JAAONZ010000004.1"/>
</dbReference>
<accession>A0A9E5JUF9</accession>
<proteinExistence type="predicted"/>
<organism evidence="2 3">
    <name type="scientific">Pseudomaricurvus hydrocarbonicus</name>
    <dbReference type="NCBI Taxonomy" id="1470433"/>
    <lineage>
        <taxon>Bacteria</taxon>
        <taxon>Pseudomonadati</taxon>
        <taxon>Pseudomonadota</taxon>
        <taxon>Gammaproteobacteria</taxon>
        <taxon>Cellvibrionales</taxon>
        <taxon>Cellvibrionaceae</taxon>
        <taxon>Pseudomaricurvus</taxon>
    </lineage>
</organism>
<dbReference type="GO" id="GO:0010181">
    <property type="term" value="F:FMN binding"/>
    <property type="evidence" value="ECO:0007669"/>
    <property type="project" value="InterPro"/>
</dbReference>
<protein>
    <submittedName>
        <fullName evidence="2">FMN-binding protein</fullName>
    </submittedName>
</protein>
<feature type="domain" description="FMN-binding" evidence="1">
    <location>
        <begin position="71"/>
        <end position="153"/>
    </location>
</feature>
<dbReference type="InterPro" id="IPR007329">
    <property type="entry name" value="FMN-bd"/>
</dbReference>
<dbReference type="Proteomes" id="UP000787472">
    <property type="component" value="Unassembled WGS sequence"/>
</dbReference>
<dbReference type="EMBL" id="JAAONZ010000004">
    <property type="protein sequence ID" value="NHO65524.1"/>
    <property type="molecule type" value="Genomic_DNA"/>
</dbReference>
<name>A0A9E5JUF9_9GAMM</name>
<dbReference type="SMART" id="SM00900">
    <property type="entry name" value="FMN_bind"/>
    <property type="match status" value="1"/>
</dbReference>
<evidence type="ECO:0000313" key="2">
    <source>
        <dbReference type="EMBL" id="NHO65524.1"/>
    </source>
</evidence>
<dbReference type="Pfam" id="PF04205">
    <property type="entry name" value="FMN_bind"/>
    <property type="match status" value="1"/>
</dbReference>